<evidence type="ECO:0000256" key="10">
    <source>
        <dbReference type="ARBA" id="ARBA00047767"/>
    </source>
</evidence>
<organism evidence="13 14">
    <name type="scientific">Candidatus Erwinia haradaeae</name>
    <dbReference type="NCBI Taxonomy" id="1922217"/>
    <lineage>
        <taxon>Bacteria</taxon>
        <taxon>Pseudomonadati</taxon>
        <taxon>Pseudomonadota</taxon>
        <taxon>Gammaproteobacteria</taxon>
        <taxon>Enterobacterales</taxon>
        <taxon>Erwiniaceae</taxon>
        <taxon>Erwinia</taxon>
    </lineage>
</organism>
<dbReference type="InterPro" id="IPR015963">
    <property type="entry name" value="Uridylate_kinase_bac"/>
</dbReference>
<protein>
    <recommendedName>
        <fullName evidence="11">Uridylate kinase</fullName>
        <shortName evidence="11">UK</shortName>
        <ecNumber evidence="11">2.7.4.22</ecNumber>
    </recommendedName>
    <alternativeName>
        <fullName evidence="11">Uridine monophosphate kinase</fullName>
        <shortName evidence="11">UMP kinase</shortName>
        <shortName evidence="11">UMPK</shortName>
    </alternativeName>
</protein>
<comment type="activity regulation">
    <text evidence="11">Inhibited by UTP.</text>
</comment>
<dbReference type="InterPro" id="IPR011817">
    <property type="entry name" value="Uridylate_kinase"/>
</dbReference>
<dbReference type="AlphaFoldDB" id="A0A451CYY5"/>
<dbReference type="Pfam" id="PF00696">
    <property type="entry name" value="AA_kinase"/>
    <property type="match status" value="1"/>
</dbReference>
<keyword evidence="7 11" id="KW-0418">Kinase</keyword>
<dbReference type="NCBIfam" id="TIGR02075">
    <property type="entry name" value="pyrH_bact"/>
    <property type="match status" value="1"/>
</dbReference>
<evidence type="ECO:0000256" key="4">
    <source>
        <dbReference type="ARBA" id="ARBA00022490"/>
    </source>
</evidence>
<dbReference type="Gene3D" id="3.40.1160.10">
    <property type="entry name" value="Acetylglutamate kinase-like"/>
    <property type="match status" value="1"/>
</dbReference>
<feature type="binding site" evidence="11">
    <location>
        <begin position="138"/>
        <end position="145"/>
    </location>
    <ligand>
        <name>UMP</name>
        <dbReference type="ChEBI" id="CHEBI:57865"/>
    </ligand>
</feature>
<gene>
    <name evidence="11 13" type="primary">pyrH</name>
    <name evidence="13" type="ORF">ERCICURT3053_192</name>
</gene>
<evidence type="ECO:0000256" key="3">
    <source>
        <dbReference type="ARBA" id="ARBA00007614"/>
    </source>
</evidence>
<dbReference type="Proteomes" id="UP000294364">
    <property type="component" value="Chromosome"/>
</dbReference>
<feature type="binding site" evidence="11">
    <location>
        <position position="174"/>
    </location>
    <ligand>
        <name>ATP</name>
        <dbReference type="ChEBI" id="CHEBI:30616"/>
    </ligand>
</feature>
<feature type="binding site" evidence="11">
    <location>
        <position position="58"/>
    </location>
    <ligand>
        <name>ATP</name>
        <dbReference type="ChEBI" id="CHEBI:30616"/>
    </ligand>
</feature>
<evidence type="ECO:0000256" key="1">
    <source>
        <dbReference type="ARBA" id="ARBA00004496"/>
    </source>
</evidence>
<dbReference type="InterPro" id="IPR001048">
    <property type="entry name" value="Asp/Glu/Uridylate_kinase"/>
</dbReference>
<dbReference type="PIRSF" id="PIRSF005650">
    <property type="entry name" value="Uridylate_kin"/>
    <property type="match status" value="1"/>
</dbReference>
<feature type="binding site" evidence="11">
    <location>
        <position position="166"/>
    </location>
    <ligand>
        <name>ATP</name>
        <dbReference type="ChEBI" id="CHEBI:30616"/>
    </ligand>
</feature>
<evidence type="ECO:0000256" key="2">
    <source>
        <dbReference type="ARBA" id="ARBA00004791"/>
    </source>
</evidence>
<dbReference type="EMBL" id="LR217698">
    <property type="protein sequence ID" value="VFP78567.1"/>
    <property type="molecule type" value="Genomic_DNA"/>
</dbReference>
<dbReference type="GO" id="GO:0005829">
    <property type="term" value="C:cytosol"/>
    <property type="evidence" value="ECO:0007669"/>
    <property type="project" value="TreeGrafter"/>
</dbReference>
<dbReference type="GO" id="GO:0006225">
    <property type="term" value="P:UDP biosynthetic process"/>
    <property type="evidence" value="ECO:0007669"/>
    <property type="project" value="TreeGrafter"/>
</dbReference>
<evidence type="ECO:0000313" key="13">
    <source>
        <dbReference type="EMBL" id="VFP78567.1"/>
    </source>
</evidence>
<dbReference type="RefSeq" id="WP_157991895.1">
    <property type="nucleotide sequence ID" value="NZ_LR217698.1"/>
</dbReference>
<feature type="binding site" evidence="11">
    <location>
        <position position="57"/>
    </location>
    <ligand>
        <name>UMP</name>
        <dbReference type="ChEBI" id="CHEBI:57865"/>
    </ligand>
</feature>
<evidence type="ECO:0000256" key="6">
    <source>
        <dbReference type="ARBA" id="ARBA00022741"/>
    </source>
</evidence>
<evidence type="ECO:0000313" key="14">
    <source>
        <dbReference type="Proteomes" id="UP000294364"/>
    </source>
</evidence>
<evidence type="ECO:0000256" key="9">
    <source>
        <dbReference type="ARBA" id="ARBA00022975"/>
    </source>
</evidence>
<comment type="caution">
    <text evidence="11">Lacks conserved residue(s) required for the propagation of feature annotation.</text>
</comment>
<dbReference type="OrthoDB" id="9807458at2"/>
<keyword evidence="5 11" id="KW-0808">Transferase</keyword>
<keyword evidence="9 11" id="KW-0665">Pyrimidine biosynthesis</keyword>
<evidence type="ECO:0000256" key="5">
    <source>
        <dbReference type="ARBA" id="ARBA00022679"/>
    </source>
</evidence>
<dbReference type="CDD" id="cd04254">
    <property type="entry name" value="AAK_UMPK-PyrH-Ec"/>
    <property type="match status" value="1"/>
</dbReference>
<keyword evidence="8 11" id="KW-0067">ATP-binding</keyword>
<accession>A0A451CYY5</accession>
<dbReference type="GO" id="GO:0033862">
    <property type="term" value="F:UMP kinase activity"/>
    <property type="evidence" value="ECO:0007669"/>
    <property type="project" value="UniProtKB-EC"/>
</dbReference>
<dbReference type="PANTHER" id="PTHR42833">
    <property type="entry name" value="URIDYLATE KINASE"/>
    <property type="match status" value="1"/>
</dbReference>
<feature type="binding site" evidence="11">
    <location>
        <position position="62"/>
    </location>
    <ligand>
        <name>ATP</name>
        <dbReference type="ChEBI" id="CHEBI:30616"/>
    </ligand>
</feature>
<dbReference type="GO" id="GO:0005524">
    <property type="term" value="F:ATP binding"/>
    <property type="evidence" value="ECO:0007669"/>
    <property type="project" value="UniProtKB-KW"/>
</dbReference>
<comment type="subunit">
    <text evidence="11">Homohexamer.</text>
</comment>
<feature type="binding site" evidence="11">
    <location>
        <begin position="15"/>
        <end position="18"/>
    </location>
    <ligand>
        <name>ATP</name>
        <dbReference type="ChEBI" id="CHEBI:30616"/>
    </ligand>
</feature>
<keyword evidence="6 11" id="KW-0547">Nucleotide-binding</keyword>
<dbReference type="InterPro" id="IPR036393">
    <property type="entry name" value="AceGlu_kinase-like_sf"/>
</dbReference>
<feature type="domain" description="Aspartate/glutamate/uridylate kinase" evidence="12">
    <location>
        <begin position="11"/>
        <end position="219"/>
    </location>
</feature>
<comment type="pathway">
    <text evidence="2 11">Pyrimidine metabolism; CTP biosynthesis via de novo pathway; UDP from UMP (UMPK route): step 1/1.</text>
</comment>
<feature type="binding site" evidence="11">
    <location>
        <position position="171"/>
    </location>
    <ligand>
        <name>ATP</name>
        <dbReference type="ChEBI" id="CHEBI:30616"/>
    </ligand>
</feature>
<feature type="binding site" evidence="11">
    <location>
        <position position="77"/>
    </location>
    <ligand>
        <name>UMP</name>
        <dbReference type="ChEBI" id="CHEBI:57865"/>
    </ligand>
</feature>
<dbReference type="HAMAP" id="MF_01220_B">
    <property type="entry name" value="PyrH_B"/>
    <property type="match status" value="1"/>
</dbReference>
<reference evidence="13 14" key="1">
    <citation type="submission" date="2019-02" db="EMBL/GenBank/DDBJ databases">
        <authorList>
            <person name="Manzano-Marin A."/>
            <person name="Manzano-Marin A."/>
        </authorList>
    </citation>
    <scope>NUCLEOTIDE SEQUENCE [LARGE SCALE GENOMIC DNA]</scope>
    <source>
        <strain evidence="13 14">ErCicurtihirsuta</strain>
    </source>
</reference>
<name>A0A451CYY5_9GAMM</name>
<comment type="similarity">
    <text evidence="3 11">Belongs to the UMP kinase family.</text>
</comment>
<proteinExistence type="inferred from homology"/>
<comment type="catalytic activity">
    <reaction evidence="10 11">
        <text>UMP + ATP = UDP + ADP</text>
        <dbReference type="Rhea" id="RHEA:24400"/>
        <dbReference type="ChEBI" id="CHEBI:30616"/>
        <dbReference type="ChEBI" id="CHEBI:57865"/>
        <dbReference type="ChEBI" id="CHEBI:58223"/>
        <dbReference type="ChEBI" id="CHEBI:456216"/>
        <dbReference type="EC" id="2.7.4.22"/>
    </reaction>
</comment>
<sequence length="241" mass="26336">MNTNTKLIYQRVLLKLSGEALKGSEVFGLDANILERIAIELKELVALGAQIGIVIGGGNFFRGSGLSKVGMNRVIADHMGMLATVMNGLAMFDALNRIYVKTSLMSSISLNGLCDSYSWSKAMRLLYHNRVVIFSSGTGNPFFTTDSAACLRGIEIEADIVLKATNVDGVYSSDPKNDPGAVLYEKLSYSDVLKKELTVMDLSAFMLARDYSLPICVFNINKFGALRRVLMGEKEGTLIMH</sequence>
<comment type="function">
    <text evidence="11">Catalyzes the reversible phosphorylation of UMP to UDP.</text>
</comment>
<dbReference type="EC" id="2.7.4.22" evidence="11"/>
<dbReference type="PANTHER" id="PTHR42833:SF4">
    <property type="entry name" value="URIDYLATE KINASE PUMPKIN, CHLOROPLASTIC"/>
    <property type="match status" value="1"/>
</dbReference>
<evidence type="ECO:0000259" key="12">
    <source>
        <dbReference type="Pfam" id="PF00696"/>
    </source>
</evidence>
<evidence type="ECO:0000256" key="8">
    <source>
        <dbReference type="ARBA" id="ARBA00022840"/>
    </source>
</evidence>
<evidence type="ECO:0000256" key="11">
    <source>
        <dbReference type="HAMAP-Rule" id="MF_01220"/>
    </source>
</evidence>
<feature type="binding site" evidence="11">
    <location>
        <position position="165"/>
    </location>
    <ligand>
        <name>ATP</name>
        <dbReference type="ChEBI" id="CHEBI:30616"/>
    </ligand>
</feature>
<dbReference type="GO" id="GO:0044210">
    <property type="term" value="P:'de novo' CTP biosynthetic process"/>
    <property type="evidence" value="ECO:0007669"/>
    <property type="project" value="UniProtKB-UniRule"/>
</dbReference>
<dbReference type="FunFam" id="3.40.1160.10:FF:000001">
    <property type="entry name" value="Uridylate kinase"/>
    <property type="match status" value="1"/>
</dbReference>
<comment type="subcellular location">
    <subcellularLocation>
        <location evidence="1 11">Cytoplasm</location>
    </subcellularLocation>
</comment>
<evidence type="ECO:0000256" key="7">
    <source>
        <dbReference type="ARBA" id="ARBA00022777"/>
    </source>
</evidence>
<dbReference type="UniPathway" id="UPA00159">
    <property type="reaction ID" value="UER00275"/>
</dbReference>
<dbReference type="SUPFAM" id="SSF53633">
    <property type="entry name" value="Carbamate kinase-like"/>
    <property type="match status" value="1"/>
</dbReference>
<keyword evidence="4 11" id="KW-0963">Cytoplasm</keyword>